<accession>A0ABY5LPX8</accession>
<evidence type="ECO:0000313" key="2">
    <source>
        <dbReference type="Proteomes" id="UP001057561"/>
    </source>
</evidence>
<dbReference type="Proteomes" id="UP001057561">
    <property type="component" value="Chromosome"/>
</dbReference>
<keyword evidence="2" id="KW-1185">Reference proteome</keyword>
<proteinExistence type="predicted"/>
<dbReference type="EMBL" id="CP099464">
    <property type="protein sequence ID" value="UUO14018.1"/>
    <property type="molecule type" value="Genomic_DNA"/>
</dbReference>
<organism evidence="1 2">
    <name type="scientific">Dolichospermum heterosporum TAC447</name>
    <dbReference type="NCBI Taxonomy" id="747523"/>
    <lineage>
        <taxon>Bacteria</taxon>
        <taxon>Bacillati</taxon>
        <taxon>Cyanobacteriota</taxon>
        <taxon>Cyanophyceae</taxon>
        <taxon>Nostocales</taxon>
        <taxon>Aphanizomenonaceae</taxon>
        <taxon>Dolichospermum</taxon>
        <taxon>Dolichospermum heterosporum</taxon>
    </lineage>
</organism>
<gene>
    <name evidence="1" type="ORF">NG743_18450</name>
</gene>
<dbReference type="RefSeq" id="WP_236630511.1">
    <property type="nucleotide sequence ID" value="NZ_CP099464.1"/>
</dbReference>
<reference evidence="1" key="1">
    <citation type="submission" date="2022-06" db="EMBL/GenBank/DDBJ databases">
        <title>Nostosin G and Spiroidesin B from the Cyanobacterium Dolichospermum sp. NIES-1697.</title>
        <authorList>
            <person name="Phan C.-S."/>
            <person name="Mehjabin J.J."/>
            <person name="Anas A.R.J."/>
            <person name="Hayasaka M."/>
            <person name="Onoki R."/>
            <person name="Wang J."/>
            <person name="Umezawa T."/>
            <person name="Washio K."/>
            <person name="Morikawa M."/>
            <person name="Okino T."/>
        </authorList>
    </citation>
    <scope>NUCLEOTIDE SEQUENCE</scope>
    <source>
        <strain evidence="1">NIES-1697</strain>
    </source>
</reference>
<evidence type="ECO:0000313" key="1">
    <source>
        <dbReference type="EMBL" id="UUO14018.1"/>
    </source>
</evidence>
<name>A0ABY5LPX8_9CYAN</name>
<protein>
    <submittedName>
        <fullName evidence="1">Uncharacterized protein</fullName>
    </submittedName>
</protein>
<sequence>MKNIIQAYKLKGKIDQSGNLLITEPVNFPRGNVEIVVWTATDTLDHTTAPTSEPEIETPKRKSRIKAFQHFFENSPPVPADFDPDQAKWEYLKEKHNL</sequence>